<feature type="domain" description="CBM2" evidence="8">
    <location>
        <begin position="736"/>
        <end position="845"/>
    </location>
</feature>
<dbReference type="PANTHER" id="PTHR34876">
    <property type="match status" value="1"/>
</dbReference>
<keyword evidence="2 5" id="KW-0119">Carbohydrate metabolism</keyword>
<keyword evidence="3 5" id="KW-0326">Glycosidase</keyword>
<organism evidence="9 10">
    <name type="scientific">Cellulomonas persica</name>
    <dbReference type="NCBI Taxonomy" id="76861"/>
    <lineage>
        <taxon>Bacteria</taxon>
        <taxon>Bacillati</taxon>
        <taxon>Actinomycetota</taxon>
        <taxon>Actinomycetes</taxon>
        <taxon>Micrococcales</taxon>
        <taxon>Cellulomonadaceae</taxon>
        <taxon>Cellulomonas</taxon>
    </lineage>
</organism>
<comment type="similarity">
    <text evidence="5">Belongs to the glycosyl hydrolase family 6.</text>
</comment>
<dbReference type="AlphaFoldDB" id="A0A510UVS7"/>
<dbReference type="GO" id="GO:0030245">
    <property type="term" value="P:cellulose catabolic process"/>
    <property type="evidence" value="ECO:0007669"/>
    <property type="project" value="UniProtKB-KW"/>
</dbReference>
<dbReference type="Gene3D" id="2.60.40.10">
    <property type="entry name" value="Immunoglobulins"/>
    <property type="match status" value="3"/>
</dbReference>
<feature type="compositionally biased region" description="Low complexity" evidence="6">
    <location>
        <begin position="443"/>
        <end position="455"/>
    </location>
</feature>
<dbReference type="PROSITE" id="PS51173">
    <property type="entry name" value="CBM2"/>
    <property type="match status" value="1"/>
</dbReference>
<evidence type="ECO:0000259" key="8">
    <source>
        <dbReference type="PROSITE" id="PS51173"/>
    </source>
</evidence>
<keyword evidence="4 5" id="KW-0624">Polysaccharide degradation</keyword>
<keyword evidence="5" id="KW-0136">Cellulose degradation</keyword>
<dbReference type="Proteomes" id="UP000321386">
    <property type="component" value="Unassembled WGS sequence"/>
</dbReference>
<evidence type="ECO:0000313" key="10">
    <source>
        <dbReference type="Proteomes" id="UP000321386"/>
    </source>
</evidence>
<dbReference type="Gene3D" id="3.20.20.40">
    <property type="entry name" value="1, 4-beta cellobiohydrolase"/>
    <property type="match status" value="1"/>
</dbReference>
<keyword evidence="1 5" id="KW-0378">Hydrolase</keyword>
<dbReference type="CDD" id="cd00063">
    <property type="entry name" value="FN3"/>
    <property type="match status" value="3"/>
</dbReference>
<comment type="caution">
    <text evidence="9">The sequence shown here is derived from an EMBL/GenBank/DDBJ whole genome shotgun (WGS) entry which is preliminary data.</text>
</comment>
<dbReference type="InterPro" id="IPR001919">
    <property type="entry name" value="CBD2"/>
</dbReference>
<proteinExistence type="inferred from homology"/>
<evidence type="ECO:0000256" key="5">
    <source>
        <dbReference type="RuleBase" id="RU361186"/>
    </source>
</evidence>
<dbReference type="Pfam" id="PF00041">
    <property type="entry name" value="fn3"/>
    <property type="match status" value="3"/>
</dbReference>
<dbReference type="InterPro" id="IPR013783">
    <property type="entry name" value="Ig-like_fold"/>
</dbReference>
<gene>
    <name evidence="9" type="ORF">CPE01_06380</name>
</gene>
<dbReference type="InterPro" id="IPR016288">
    <property type="entry name" value="Beta_cellobiohydrolase"/>
</dbReference>
<dbReference type="PANTHER" id="PTHR34876:SF4">
    <property type="entry name" value="1,4-BETA-D-GLUCAN CELLOBIOHYDROLASE C-RELATED"/>
    <property type="match status" value="1"/>
</dbReference>
<dbReference type="InterPro" id="IPR012291">
    <property type="entry name" value="CBM2_carb-bd_dom_sf"/>
</dbReference>
<evidence type="ECO:0000256" key="6">
    <source>
        <dbReference type="SAM" id="MobiDB-lite"/>
    </source>
</evidence>
<dbReference type="SUPFAM" id="SSF49384">
    <property type="entry name" value="Carbohydrate-binding domain"/>
    <property type="match status" value="1"/>
</dbReference>
<dbReference type="EC" id="3.2.1.-" evidence="5"/>
<dbReference type="GO" id="GO:0030247">
    <property type="term" value="F:polysaccharide binding"/>
    <property type="evidence" value="ECO:0007669"/>
    <property type="project" value="UniProtKB-UniRule"/>
</dbReference>
<evidence type="ECO:0000256" key="4">
    <source>
        <dbReference type="ARBA" id="ARBA00023326"/>
    </source>
</evidence>
<evidence type="ECO:0000256" key="1">
    <source>
        <dbReference type="ARBA" id="ARBA00022801"/>
    </source>
</evidence>
<dbReference type="Pfam" id="PF00553">
    <property type="entry name" value="CBM_2"/>
    <property type="match status" value="1"/>
</dbReference>
<dbReference type="EMBL" id="BJUA01000002">
    <property type="protein sequence ID" value="GEK16905.1"/>
    <property type="molecule type" value="Genomic_DNA"/>
</dbReference>
<dbReference type="Gene3D" id="2.60.40.290">
    <property type="match status" value="1"/>
</dbReference>
<dbReference type="SUPFAM" id="SSF49265">
    <property type="entry name" value="Fibronectin type III"/>
    <property type="match status" value="2"/>
</dbReference>
<dbReference type="InterPro" id="IPR036434">
    <property type="entry name" value="Beta_cellobiohydrolase_sf"/>
</dbReference>
<dbReference type="InterPro" id="IPR036116">
    <property type="entry name" value="FN3_sf"/>
</dbReference>
<dbReference type="InterPro" id="IPR008965">
    <property type="entry name" value="CBM2/CBM3_carb-bd_dom_sf"/>
</dbReference>
<feature type="domain" description="Fibronectin type-III" evidence="7">
    <location>
        <begin position="453"/>
        <end position="541"/>
    </location>
</feature>
<feature type="domain" description="Fibronectin type-III" evidence="7">
    <location>
        <begin position="551"/>
        <end position="639"/>
    </location>
</feature>
<evidence type="ECO:0000259" key="7">
    <source>
        <dbReference type="PROSITE" id="PS50853"/>
    </source>
</evidence>
<evidence type="ECO:0000256" key="3">
    <source>
        <dbReference type="ARBA" id="ARBA00023295"/>
    </source>
</evidence>
<sequence>MAFLPTATAAEARVDNPYAGAVQYVNPTWSASVLASAAKQSDATLAAKMRTVAKQPTAVWMDRISAITGNADGNGLKFHLDNAVEQQEAAGKPLVFNLVIYNLPGRDCYALASNGELPATDAGLARYKSEYIDPIVDLLGQPEYSNLRISATIEPDSLPNLITNISESTCQQAAPYYRQGVKYALDELYALGNVYNYIDIGHSGWLGWDSNAGPSAKIFAEVAKTTNAGFASITGFVSDVANTTPLEEPFLTDPTLNVGGNPVRSSKFYEWNNDLDEVDFTAHMHRLLVAEGFPTSLGMLIDTSRNGWGGPDRPTKVSSSTSLETYVNESRVDRRVHRGAWCNPLGAGIGELPKASPSGYSSSYLDAFVWIKPPGESDGASSDIPNDQGKRFDRMCDPTFVSPKLNNNLTGATPNAPLAGQWFEDQFVTLVKNAHPVISGDGTTPTDTTAPSVPTGLKTGTVTSTSVALSWNASTDNSGGSGVAGYDVYQGTTRIGSSTTTSYTATGLTPATAYSFSVRAKDVAGNVSAASSAVSATTESGSVSDTTAPSVPTGLTVGTVTSTSVALSWNASTDNTGGSGVAGYDVYRGTTLIGSPTTTSFTATGLSPATAYSFTVRAKDVAGNVSAASSAVSATTESGSVSDTTAPSVPTGLTVGTVTTTSVALSWNASTDNTGGSGVAGYDVYQGSTRIASPTTTSYTVTGLNPATAYSFSVRARDVAGNASAQSSAVTATTQSSQTGGSCQVTYQASSWNNGLSANVKVKNTGTSALSGWTLSFTFPSGQQVTQGWSADWTQSGSTVTAKNAAWNGSIAPGGVVDIGFNASHSGTNTAPTSFTLNGATCTVG</sequence>
<evidence type="ECO:0000256" key="2">
    <source>
        <dbReference type="ARBA" id="ARBA00023277"/>
    </source>
</evidence>
<dbReference type="Pfam" id="PF01341">
    <property type="entry name" value="Glyco_hydro_6"/>
    <property type="match status" value="1"/>
</dbReference>
<dbReference type="PROSITE" id="PS50853">
    <property type="entry name" value="FN3"/>
    <property type="match status" value="3"/>
</dbReference>
<reference evidence="9 10" key="1">
    <citation type="submission" date="2019-07" db="EMBL/GenBank/DDBJ databases">
        <title>Whole genome shotgun sequence of Cellulomonas persica NBRC 101101.</title>
        <authorList>
            <person name="Hosoyama A."/>
            <person name="Uohara A."/>
            <person name="Ohji S."/>
            <person name="Ichikawa N."/>
        </authorList>
    </citation>
    <scope>NUCLEOTIDE SEQUENCE [LARGE SCALE GENOMIC DNA]</scope>
    <source>
        <strain evidence="9 10">NBRC 101101</strain>
    </source>
</reference>
<feature type="domain" description="Fibronectin type-III" evidence="7">
    <location>
        <begin position="649"/>
        <end position="737"/>
    </location>
</feature>
<accession>A0A510UVS7</accession>
<protein>
    <recommendedName>
        <fullName evidence="5">Glucanase</fullName>
        <ecNumber evidence="5">3.2.1.-</ecNumber>
    </recommendedName>
</protein>
<dbReference type="SUPFAM" id="SSF51989">
    <property type="entry name" value="Glycosyl hydrolases family 6, cellulases"/>
    <property type="match status" value="1"/>
</dbReference>
<evidence type="ECO:0000313" key="9">
    <source>
        <dbReference type="EMBL" id="GEK16905.1"/>
    </source>
</evidence>
<dbReference type="GO" id="GO:0004553">
    <property type="term" value="F:hydrolase activity, hydrolyzing O-glycosyl compounds"/>
    <property type="evidence" value="ECO:0007669"/>
    <property type="project" value="InterPro"/>
</dbReference>
<keyword evidence="10" id="KW-1185">Reference proteome</keyword>
<dbReference type="PRINTS" id="PR00733">
    <property type="entry name" value="GLHYDRLASE6"/>
</dbReference>
<name>A0A510UVS7_9CELL</name>
<feature type="region of interest" description="Disordered" evidence="6">
    <location>
        <begin position="439"/>
        <end position="458"/>
    </location>
</feature>
<dbReference type="SMART" id="SM00637">
    <property type="entry name" value="CBD_II"/>
    <property type="match status" value="1"/>
</dbReference>
<dbReference type="SMART" id="SM00060">
    <property type="entry name" value="FN3"/>
    <property type="match status" value="3"/>
</dbReference>
<dbReference type="InterPro" id="IPR003961">
    <property type="entry name" value="FN3_dom"/>
</dbReference>